<keyword evidence="2" id="KW-0812">Transmembrane</keyword>
<evidence type="ECO:0000313" key="3">
    <source>
        <dbReference type="EMBL" id="CEM40726.1"/>
    </source>
</evidence>
<feature type="region of interest" description="Disordered" evidence="1">
    <location>
        <begin position="348"/>
        <end position="371"/>
    </location>
</feature>
<feature type="transmembrane region" description="Helical" evidence="2">
    <location>
        <begin position="12"/>
        <end position="31"/>
    </location>
</feature>
<feature type="compositionally biased region" description="Basic and acidic residues" evidence="1">
    <location>
        <begin position="350"/>
        <end position="369"/>
    </location>
</feature>
<feature type="region of interest" description="Disordered" evidence="1">
    <location>
        <begin position="405"/>
        <end position="430"/>
    </location>
</feature>
<dbReference type="GO" id="GO:0005886">
    <property type="term" value="C:plasma membrane"/>
    <property type="evidence" value="ECO:0007669"/>
    <property type="project" value="TreeGrafter"/>
</dbReference>
<dbReference type="Pfam" id="PF04657">
    <property type="entry name" value="DMT_YdcZ"/>
    <property type="match status" value="2"/>
</dbReference>
<sequence>MTEVKRQSTSHSFSHALGVFVISLIPFIFAAGLPIQAVCNIGVGRLLGHPLWGVSVSYSLAAILAFFLIFKKNETNPRPLGEGFLELGSKVRSGAFEWVALFPAVLGVFFVASAVFVPSLIGFGPFFTAVVCGQIGMSLIVDYTGIIWSPKKGVSIPQVVGAVLVIFGTILFQYDAFTKAGAVGAGVFVGLLVVGVGAGAALVVQATLNRRLGSSLGTPWRAIWFNFTSAAILVTIAALIFHPSPSTETTEVSDTWKFFGGIFGFFIVSVMVIVPTYIGFVFTFSMQVLGQLVSSVLVDLFVAPPLLGGDAKPFSALRGGGLAVAVLGVLVGMFAEVLVSFLGRCRGGKRRDTDNGEKKVGDAGARDGNQDNQFVTASERENTQAGGGGDSARVSLSEALQNVGGQLSAMEEGEGRQGEGELWEVQLEAK</sequence>
<feature type="transmembrane region" description="Helical" evidence="2">
    <location>
        <begin position="262"/>
        <end position="282"/>
    </location>
</feature>
<feature type="transmembrane region" description="Helical" evidence="2">
    <location>
        <begin position="289"/>
        <end position="307"/>
    </location>
</feature>
<name>A0A0G4HAC9_9ALVE</name>
<evidence type="ECO:0000256" key="2">
    <source>
        <dbReference type="SAM" id="Phobius"/>
    </source>
</evidence>
<feature type="transmembrane region" description="Helical" evidence="2">
    <location>
        <begin position="123"/>
        <end position="141"/>
    </location>
</feature>
<feature type="transmembrane region" description="Helical" evidence="2">
    <location>
        <begin position="153"/>
        <end position="174"/>
    </location>
</feature>
<dbReference type="EMBL" id="CDMZ01002094">
    <property type="protein sequence ID" value="CEM40726.1"/>
    <property type="molecule type" value="Genomic_DNA"/>
</dbReference>
<feature type="transmembrane region" description="Helical" evidence="2">
    <location>
        <begin position="51"/>
        <end position="70"/>
    </location>
</feature>
<feature type="transmembrane region" description="Helical" evidence="2">
    <location>
        <begin position="319"/>
        <end position="342"/>
    </location>
</feature>
<protein>
    <recommendedName>
        <fullName evidence="4">EamA domain-containing protein</fullName>
    </recommendedName>
</protein>
<proteinExistence type="predicted"/>
<gene>
    <name evidence="3" type="ORF">Cvel_6033</name>
</gene>
<dbReference type="VEuPathDB" id="CryptoDB:Cvel_6033"/>
<accession>A0A0G4HAC9</accession>
<dbReference type="InterPro" id="IPR006750">
    <property type="entry name" value="YdcZ"/>
</dbReference>
<dbReference type="PANTHER" id="PTHR34821:SF2">
    <property type="entry name" value="INNER MEMBRANE PROTEIN YDCZ"/>
    <property type="match status" value="1"/>
</dbReference>
<feature type="transmembrane region" description="Helical" evidence="2">
    <location>
        <begin position="223"/>
        <end position="242"/>
    </location>
</feature>
<keyword evidence="2" id="KW-1133">Transmembrane helix</keyword>
<dbReference type="PANTHER" id="PTHR34821">
    <property type="entry name" value="INNER MEMBRANE PROTEIN YDCZ"/>
    <property type="match status" value="1"/>
</dbReference>
<feature type="transmembrane region" description="Helical" evidence="2">
    <location>
        <begin position="180"/>
        <end position="203"/>
    </location>
</feature>
<organism evidence="3">
    <name type="scientific">Chromera velia CCMP2878</name>
    <dbReference type="NCBI Taxonomy" id="1169474"/>
    <lineage>
        <taxon>Eukaryota</taxon>
        <taxon>Sar</taxon>
        <taxon>Alveolata</taxon>
        <taxon>Colpodellida</taxon>
        <taxon>Chromeraceae</taxon>
        <taxon>Chromera</taxon>
    </lineage>
</organism>
<reference evidence="3" key="1">
    <citation type="submission" date="2014-11" db="EMBL/GenBank/DDBJ databases">
        <authorList>
            <person name="Otto D Thomas"/>
            <person name="Naeem Raeece"/>
        </authorList>
    </citation>
    <scope>NUCLEOTIDE SEQUENCE</scope>
</reference>
<dbReference type="AlphaFoldDB" id="A0A0G4HAC9"/>
<keyword evidence="2" id="KW-0472">Membrane</keyword>
<feature type="transmembrane region" description="Helical" evidence="2">
    <location>
        <begin position="98"/>
        <end position="117"/>
    </location>
</feature>
<evidence type="ECO:0008006" key="4">
    <source>
        <dbReference type="Google" id="ProtNLM"/>
    </source>
</evidence>
<evidence type="ECO:0000256" key="1">
    <source>
        <dbReference type="SAM" id="MobiDB-lite"/>
    </source>
</evidence>
<dbReference type="PhylomeDB" id="A0A0G4HAC9"/>